<dbReference type="SMART" id="SM00066">
    <property type="entry name" value="GAL4"/>
    <property type="match status" value="1"/>
</dbReference>
<keyword evidence="7" id="KW-0539">Nucleus</keyword>
<feature type="compositionally biased region" description="Low complexity" evidence="9">
    <location>
        <begin position="806"/>
        <end position="825"/>
    </location>
</feature>
<feature type="compositionally biased region" description="Polar residues" evidence="9">
    <location>
        <begin position="659"/>
        <end position="670"/>
    </location>
</feature>
<accession>A0A1D2J3T5</accession>
<feature type="region of interest" description="Disordered" evidence="9">
    <location>
        <begin position="853"/>
        <end position="904"/>
    </location>
</feature>
<feature type="region of interest" description="Disordered" evidence="9">
    <location>
        <begin position="783"/>
        <end position="830"/>
    </location>
</feature>
<dbReference type="InterPro" id="IPR050987">
    <property type="entry name" value="AtrR-like"/>
</dbReference>
<evidence type="ECO:0000256" key="7">
    <source>
        <dbReference type="ARBA" id="ARBA00023242"/>
    </source>
</evidence>
<dbReference type="PROSITE" id="PS00463">
    <property type="entry name" value="ZN2_CY6_FUNGAL_1"/>
    <property type="match status" value="1"/>
</dbReference>
<dbReference type="VEuPathDB" id="FungiDB:PADG_04605"/>
<evidence type="ECO:0000256" key="9">
    <source>
        <dbReference type="SAM" id="MobiDB-lite"/>
    </source>
</evidence>
<dbReference type="SUPFAM" id="SSF57701">
    <property type="entry name" value="Zn2/Cys6 DNA-binding domain"/>
    <property type="match status" value="1"/>
</dbReference>
<dbReference type="Pfam" id="PF04082">
    <property type="entry name" value="Fungal_trans"/>
    <property type="match status" value="1"/>
</dbReference>
<dbReference type="PANTHER" id="PTHR46910">
    <property type="entry name" value="TRANSCRIPTION FACTOR PDR1"/>
    <property type="match status" value="1"/>
</dbReference>
<evidence type="ECO:0000313" key="12">
    <source>
        <dbReference type="Proteomes" id="UP000242814"/>
    </source>
</evidence>
<dbReference type="GO" id="GO:0005634">
    <property type="term" value="C:nucleus"/>
    <property type="evidence" value="ECO:0007669"/>
    <property type="project" value="UniProtKB-SubCell"/>
</dbReference>
<feature type="compositionally biased region" description="Basic and acidic residues" evidence="9">
    <location>
        <begin position="122"/>
        <end position="136"/>
    </location>
</feature>
<name>A0A1D2J3T5_PARBR</name>
<dbReference type="Proteomes" id="UP000242814">
    <property type="component" value="Unassembled WGS sequence"/>
</dbReference>
<evidence type="ECO:0000256" key="8">
    <source>
        <dbReference type="SAM" id="Coils"/>
    </source>
</evidence>
<dbReference type="GO" id="GO:0000981">
    <property type="term" value="F:DNA-binding transcription factor activity, RNA polymerase II-specific"/>
    <property type="evidence" value="ECO:0007669"/>
    <property type="project" value="InterPro"/>
</dbReference>
<dbReference type="Gene3D" id="4.10.240.10">
    <property type="entry name" value="Zn(2)-C6 fungal-type DNA-binding domain"/>
    <property type="match status" value="1"/>
</dbReference>
<dbReference type="AlphaFoldDB" id="A0A1D2J3T5"/>
<dbReference type="GO" id="GO:0008270">
    <property type="term" value="F:zinc ion binding"/>
    <property type="evidence" value="ECO:0007669"/>
    <property type="project" value="InterPro"/>
</dbReference>
<sequence length="904" mass="99220">MPGILPMKVIKVGNSSQSRVAQACDRCRSKKIRCDGIRPCCSQCAYVGFECKTSDKLSRRAFPRGYTESLEDRVRALEAEVRELKGLLDEKDEKIDVLSRLHSFSTSRRASLQDSTGLGASNRDDSSKSAASEKRDELIRVQHSCSLLRKPTINAPFTGPSSTRASIDAFASKLEISGKSASGISTDVLLSEAFLPVWSSQDSSPPQRRQPRLITDQLVNIFFQEWAPIYPVLHRPTMLKIYGDYVSDPDAFENDKYYTAQLNLIFGISAISAYSRVPQDPTFFELNWQPRLDALAHDVSLPGLQCYILAQIYYSIKADYKSLLRYRGLAVGVCHQLGLHQSQRGFSFTFLASETRKRVFWCQYVLDRFAAALTGLPVLMLETDICAEYPADIDDENLTDSIVPTLTGELTRISSALALFSVSRILSKVLAQLYPSPSGYDVSLSTVHSLAKELDEWQQGLPPHIRLEFAQDKPSANVTGNRSPILSIIYYFIRTLIRRPAVCFAQQNTTSPSLLALVDSGKHIIQIIQLLEERRLSLSFAINRRELIVLASLGLLWQNIDLGPECKLVKEAQKLLSSAASLVECESTEAAAEFTNILNLVSPLEDFKHVKSEHQQKSNPEMPGRSPKCRSPRKAPSLESRHSFTLGAGRSKDNDMRRSTVSKSIANSSPELCPRSIRSSSSVSISSSANPEMTAVTPRSSSDLPSEYLNLDYLPLGDEKVEMKTTPTPSNTSTHGYAVSEWDNVLGDMDSGHANIFNGIYGGGECGDVGAASFSGSHLTPAFQYPQNPPSSMSVPPTSHEMKAWSPEGWSSSSSSDMHPQSAPSAVSYSEDTMGAMDELSPPATIGKTCEMMTQQTTSPPPPPPPHHEGLDGIQIPQSLGPLDHPPDFGGGGVVDAWTLRQPA</sequence>
<keyword evidence="6" id="KW-0804">Transcription</keyword>
<keyword evidence="3" id="KW-0862">Zinc</keyword>
<dbReference type="CDD" id="cd12148">
    <property type="entry name" value="fungal_TF_MHR"/>
    <property type="match status" value="1"/>
</dbReference>
<gene>
    <name evidence="11" type="ORF">ACO22_07751</name>
</gene>
<evidence type="ECO:0000256" key="2">
    <source>
        <dbReference type="ARBA" id="ARBA00022723"/>
    </source>
</evidence>
<feature type="compositionally biased region" description="Low complexity" evidence="9">
    <location>
        <begin position="675"/>
        <end position="688"/>
    </location>
</feature>
<dbReference type="Pfam" id="PF00172">
    <property type="entry name" value="Zn_clus"/>
    <property type="match status" value="1"/>
</dbReference>
<comment type="subcellular location">
    <subcellularLocation>
        <location evidence="1">Nucleus</location>
    </subcellularLocation>
</comment>
<keyword evidence="4" id="KW-0805">Transcription regulation</keyword>
<evidence type="ECO:0000256" key="5">
    <source>
        <dbReference type="ARBA" id="ARBA00023125"/>
    </source>
</evidence>
<evidence type="ECO:0000256" key="3">
    <source>
        <dbReference type="ARBA" id="ARBA00022833"/>
    </source>
</evidence>
<dbReference type="GO" id="GO:0006351">
    <property type="term" value="P:DNA-templated transcription"/>
    <property type="evidence" value="ECO:0007669"/>
    <property type="project" value="InterPro"/>
</dbReference>
<keyword evidence="8" id="KW-0175">Coiled coil</keyword>
<dbReference type="VEuPathDB" id="FungiDB:PABG_04235"/>
<dbReference type="InterPro" id="IPR007219">
    <property type="entry name" value="XnlR_reg_dom"/>
</dbReference>
<organism evidence="11 12">
    <name type="scientific">Paracoccidioides brasiliensis</name>
    <dbReference type="NCBI Taxonomy" id="121759"/>
    <lineage>
        <taxon>Eukaryota</taxon>
        <taxon>Fungi</taxon>
        <taxon>Dikarya</taxon>
        <taxon>Ascomycota</taxon>
        <taxon>Pezizomycotina</taxon>
        <taxon>Eurotiomycetes</taxon>
        <taxon>Eurotiomycetidae</taxon>
        <taxon>Onygenales</taxon>
        <taxon>Ajellomycetaceae</taxon>
        <taxon>Paracoccidioides</taxon>
    </lineage>
</organism>
<evidence type="ECO:0000313" key="11">
    <source>
        <dbReference type="EMBL" id="ODH12951.1"/>
    </source>
</evidence>
<dbReference type="CDD" id="cd15485">
    <property type="entry name" value="ZIP_Cat8"/>
    <property type="match status" value="1"/>
</dbReference>
<keyword evidence="5" id="KW-0238">DNA-binding</keyword>
<comment type="caution">
    <text evidence="11">The sequence shown here is derived from an EMBL/GenBank/DDBJ whole genome shotgun (WGS) entry which is preliminary data.</text>
</comment>
<proteinExistence type="predicted"/>
<dbReference type="FunFam" id="4.10.240.10:FF:000007">
    <property type="entry name" value="C6 transcription factor FacB"/>
    <property type="match status" value="1"/>
</dbReference>
<dbReference type="EMBL" id="LZYO01000658">
    <property type="protein sequence ID" value="ODH12951.1"/>
    <property type="molecule type" value="Genomic_DNA"/>
</dbReference>
<evidence type="ECO:0000256" key="6">
    <source>
        <dbReference type="ARBA" id="ARBA00023163"/>
    </source>
</evidence>
<evidence type="ECO:0000259" key="10">
    <source>
        <dbReference type="PROSITE" id="PS50048"/>
    </source>
</evidence>
<dbReference type="CDD" id="cd00067">
    <property type="entry name" value="GAL4"/>
    <property type="match status" value="1"/>
</dbReference>
<protein>
    <recommendedName>
        <fullName evidence="10">Zn(2)-C6 fungal-type domain-containing protein</fullName>
    </recommendedName>
</protein>
<feature type="region of interest" description="Disordered" evidence="9">
    <location>
        <begin position="112"/>
        <end position="136"/>
    </location>
</feature>
<dbReference type="InterPro" id="IPR001138">
    <property type="entry name" value="Zn2Cys6_DnaBD"/>
</dbReference>
<keyword evidence="2" id="KW-0479">Metal-binding</keyword>
<evidence type="ECO:0000256" key="4">
    <source>
        <dbReference type="ARBA" id="ARBA00023015"/>
    </source>
</evidence>
<feature type="region of interest" description="Disordered" evidence="9">
    <location>
        <begin position="610"/>
        <end position="704"/>
    </location>
</feature>
<dbReference type="PROSITE" id="PS50048">
    <property type="entry name" value="ZN2_CY6_FUNGAL_2"/>
    <property type="match status" value="1"/>
</dbReference>
<reference evidence="11 12" key="1">
    <citation type="submission" date="2016-06" db="EMBL/GenBank/DDBJ databases">
        <authorList>
            <person name="Kjaerup R.B."/>
            <person name="Dalgaard T.S."/>
            <person name="Juul-Madsen H.R."/>
        </authorList>
    </citation>
    <scope>NUCLEOTIDE SEQUENCE [LARGE SCALE GENOMIC DNA]</scope>
    <source>
        <strain evidence="11 12">Pb300</strain>
    </source>
</reference>
<dbReference type="SMART" id="SM00906">
    <property type="entry name" value="Fungal_trans"/>
    <property type="match status" value="1"/>
</dbReference>
<feature type="coiled-coil region" evidence="8">
    <location>
        <begin position="67"/>
        <end position="94"/>
    </location>
</feature>
<dbReference type="InterPro" id="IPR036864">
    <property type="entry name" value="Zn2-C6_fun-type_DNA-bd_sf"/>
</dbReference>
<feature type="domain" description="Zn(2)-C6 fungal-type" evidence="10">
    <location>
        <begin position="23"/>
        <end position="53"/>
    </location>
</feature>
<dbReference type="GO" id="GO:0003677">
    <property type="term" value="F:DNA binding"/>
    <property type="evidence" value="ECO:0007669"/>
    <property type="project" value="UniProtKB-KW"/>
</dbReference>
<evidence type="ECO:0000256" key="1">
    <source>
        <dbReference type="ARBA" id="ARBA00004123"/>
    </source>
</evidence>
<dbReference type="PANTHER" id="PTHR46910:SF12">
    <property type="entry name" value="REGULATORY PROTEIN CAT8"/>
    <property type="match status" value="1"/>
</dbReference>